<sequence>TLTKEIIQTFISVVRLNLLNRSTLSKSDMVSSQEGDLYSNADETYQRVKTLPHCIQNCRLCVLHLASLDIPADFKQDLQQLMFDLRLECFKVIMDHACLEAIKQAAIAVYRLLADFASVFQILIKDCSSAPSNSIEPLSSSTTMTNSSEHLSKTTCLVIVFNNFVYTRRFILPRLKKIFLNYGFRGMDRVYEEIETIYKRVDEQLLETVQTEYLRPFLHRLEARMYSGRFDWATHMRVTAVKDYVKHIILDLARVHAEIYSISSQLVFLVLSRILSTLVDELVKLYSNINQFSKAGSMQACLDIIALQECLGRCMENETSNKLKTLITQIPEAAENIKSKALTDMLNIFLKQMQPYSIAFRDVLQQ</sequence>
<proteinExistence type="inferred from homology"/>
<comment type="similarity">
    <text evidence="1 4">Belongs to the SEC5 family.</text>
</comment>
<evidence type="ECO:0000256" key="4">
    <source>
        <dbReference type="RuleBase" id="RU365069"/>
    </source>
</evidence>
<dbReference type="EMBL" id="CAJOBP010016721">
    <property type="protein sequence ID" value="CAF4585146.1"/>
    <property type="molecule type" value="Genomic_DNA"/>
</dbReference>
<gene>
    <name evidence="6" type="ORF">UJA718_LOCUS30768</name>
</gene>
<reference evidence="6" key="1">
    <citation type="submission" date="2021-02" db="EMBL/GenBank/DDBJ databases">
        <authorList>
            <person name="Nowell W R."/>
        </authorList>
    </citation>
    <scope>NUCLEOTIDE SEQUENCE</scope>
</reference>
<evidence type="ECO:0000256" key="3">
    <source>
        <dbReference type="ARBA" id="ARBA00022483"/>
    </source>
</evidence>
<dbReference type="InterPro" id="IPR039481">
    <property type="entry name" value="EXOC2/Sec5_N_dom"/>
</dbReference>
<accession>A0A821AZ86</accession>
<name>A0A821AZ86_9BILA</name>
<dbReference type="PANTHER" id="PTHR13043:SF1">
    <property type="entry name" value="EXOCYST COMPLEX COMPONENT 2"/>
    <property type="match status" value="1"/>
</dbReference>
<evidence type="ECO:0000256" key="2">
    <source>
        <dbReference type="ARBA" id="ARBA00022448"/>
    </source>
</evidence>
<comment type="caution">
    <text evidence="6">The sequence shown here is derived from an EMBL/GenBank/DDBJ whole genome shotgun (WGS) entry which is preliminary data.</text>
</comment>
<dbReference type="Proteomes" id="UP000663873">
    <property type="component" value="Unassembled WGS sequence"/>
</dbReference>
<evidence type="ECO:0000256" key="1">
    <source>
        <dbReference type="ARBA" id="ARBA00010578"/>
    </source>
</evidence>
<keyword evidence="4" id="KW-0653">Protein transport</keyword>
<protein>
    <recommendedName>
        <fullName evidence="4">Exocyst complex component 2</fullName>
    </recommendedName>
</protein>
<evidence type="ECO:0000259" key="5">
    <source>
        <dbReference type="Pfam" id="PF15469"/>
    </source>
</evidence>
<dbReference type="Pfam" id="PF15469">
    <property type="entry name" value="Sec5"/>
    <property type="match status" value="1"/>
</dbReference>
<evidence type="ECO:0000313" key="6">
    <source>
        <dbReference type="EMBL" id="CAF4585146.1"/>
    </source>
</evidence>
<keyword evidence="3 4" id="KW-0268">Exocytosis</keyword>
<organism evidence="6 7">
    <name type="scientific">Rotaria socialis</name>
    <dbReference type="NCBI Taxonomy" id="392032"/>
    <lineage>
        <taxon>Eukaryota</taxon>
        <taxon>Metazoa</taxon>
        <taxon>Spiralia</taxon>
        <taxon>Gnathifera</taxon>
        <taxon>Rotifera</taxon>
        <taxon>Eurotatoria</taxon>
        <taxon>Bdelloidea</taxon>
        <taxon>Philodinida</taxon>
        <taxon>Philodinidae</taxon>
        <taxon>Rotaria</taxon>
    </lineage>
</organism>
<keyword evidence="2 4" id="KW-0813">Transport</keyword>
<dbReference type="GO" id="GO:0006887">
    <property type="term" value="P:exocytosis"/>
    <property type="evidence" value="ECO:0007669"/>
    <property type="project" value="UniProtKB-KW"/>
</dbReference>
<feature type="non-terminal residue" evidence="6">
    <location>
        <position position="1"/>
    </location>
</feature>
<dbReference type="AlphaFoldDB" id="A0A821AZ86"/>
<evidence type="ECO:0000313" key="7">
    <source>
        <dbReference type="Proteomes" id="UP000663873"/>
    </source>
</evidence>
<comment type="function">
    <text evidence="4">Component of the exocyst complex involved in the docking of exocytic vesicles with fusion sites on the plasma membrane.</text>
</comment>
<keyword evidence="7" id="KW-1185">Reference proteome</keyword>
<dbReference type="GO" id="GO:0000145">
    <property type="term" value="C:exocyst"/>
    <property type="evidence" value="ECO:0007669"/>
    <property type="project" value="UniProtKB-UniRule"/>
</dbReference>
<feature type="domain" description="Exocyst complex component EXOC2/Sec5 N-terminal" evidence="5">
    <location>
        <begin position="136"/>
        <end position="351"/>
    </location>
</feature>
<dbReference type="PANTHER" id="PTHR13043">
    <property type="entry name" value="EXOCYST COMPLEX COMPONENT SEC5"/>
    <property type="match status" value="1"/>
</dbReference>
<dbReference type="InterPro" id="IPR029175">
    <property type="entry name" value="EXOC2/Sec5"/>
</dbReference>
<comment type="subunit">
    <text evidence="4">Component of the exocyst complex.</text>
</comment>
<dbReference type="GO" id="GO:0015031">
    <property type="term" value="P:protein transport"/>
    <property type="evidence" value="ECO:0007669"/>
    <property type="project" value="UniProtKB-KW"/>
</dbReference>
<dbReference type="GO" id="GO:0006893">
    <property type="term" value="P:Golgi to plasma membrane transport"/>
    <property type="evidence" value="ECO:0007669"/>
    <property type="project" value="UniProtKB-UniRule"/>
</dbReference>